<dbReference type="PANTHER" id="PTHR43678">
    <property type="entry name" value="PUTATIVE (AFU_ORTHOLOGUE AFUA_2G00640)-RELATED"/>
    <property type="match status" value="1"/>
</dbReference>
<dbReference type="Gene3D" id="3.20.20.80">
    <property type="entry name" value="Glycosidases"/>
    <property type="match status" value="1"/>
</dbReference>
<reference evidence="7 8" key="1">
    <citation type="submission" date="2012-05" db="EMBL/GenBank/DDBJ databases">
        <authorList>
            <person name="Weinstock G."/>
            <person name="Sodergren E."/>
            <person name="Lobos E.A."/>
            <person name="Fulton L."/>
            <person name="Fulton R."/>
            <person name="Courtney L."/>
            <person name="Fronick C."/>
            <person name="O'Laughlin M."/>
            <person name="Godfrey J."/>
            <person name="Wilson R.M."/>
            <person name="Miner T."/>
            <person name="Farmer C."/>
            <person name="Delehaunty K."/>
            <person name="Cordes M."/>
            <person name="Minx P."/>
            <person name="Tomlinson C."/>
            <person name="Chen J."/>
            <person name="Wollam A."/>
            <person name="Pepin K.H."/>
            <person name="Bhonagiri V."/>
            <person name="Zhang X."/>
            <person name="Suruliraj S."/>
            <person name="Warren W."/>
            <person name="Mitreva M."/>
            <person name="Mardis E.R."/>
            <person name="Wilson R.K."/>
        </authorList>
    </citation>
    <scope>NUCLEOTIDE SEQUENCE [LARGE SCALE GENOMIC DNA]</scope>
    <source>
        <strain evidence="7 8">DSM 1785</strain>
    </source>
</reference>
<proteinExistence type="inferred from homology"/>
<dbReference type="InterPro" id="IPR015883">
    <property type="entry name" value="Glyco_hydro_20_cat"/>
</dbReference>
<feature type="transmembrane region" description="Helical" evidence="5">
    <location>
        <begin position="9"/>
        <end position="32"/>
    </location>
</feature>
<dbReference type="SUPFAM" id="SSF51445">
    <property type="entry name" value="(Trans)glycosidases"/>
    <property type="match status" value="1"/>
</dbReference>
<dbReference type="InterPro" id="IPR029018">
    <property type="entry name" value="Hex-like_dom2"/>
</dbReference>
<dbReference type="SUPFAM" id="SSF49785">
    <property type="entry name" value="Galactose-binding domain-like"/>
    <property type="match status" value="3"/>
</dbReference>
<dbReference type="PRINTS" id="PR00738">
    <property type="entry name" value="GLHYDRLASE20"/>
</dbReference>
<comment type="similarity">
    <text evidence="1">Belongs to the glycosyl hydrolase 20 family.</text>
</comment>
<dbReference type="InterPro" id="IPR013320">
    <property type="entry name" value="ConA-like_dom_sf"/>
</dbReference>
<dbReference type="PROSITE" id="PS00018">
    <property type="entry name" value="EF_HAND_1"/>
    <property type="match status" value="2"/>
</dbReference>
<evidence type="ECO:0000313" key="7">
    <source>
        <dbReference type="EMBL" id="EKY26063.1"/>
    </source>
</evidence>
<dbReference type="Pfam" id="PF00754">
    <property type="entry name" value="F5_F8_type_C"/>
    <property type="match status" value="3"/>
</dbReference>
<comment type="caution">
    <text evidence="7">The sequence shown here is derived from an EMBL/GenBank/DDBJ whole genome shotgun (WGS) entry which is preliminary data.</text>
</comment>
<dbReference type="InterPro" id="IPR015882">
    <property type="entry name" value="HEX_bac_N"/>
</dbReference>
<protein>
    <submittedName>
        <fullName evidence="7">F5/8 type C domain protein</fullName>
    </submittedName>
</protein>
<dbReference type="GO" id="GO:0004563">
    <property type="term" value="F:beta-N-acetylhexosaminidase activity"/>
    <property type="evidence" value="ECO:0007669"/>
    <property type="project" value="InterPro"/>
</dbReference>
<evidence type="ECO:0000256" key="2">
    <source>
        <dbReference type="ARBA" id="ARBA00022801"/>
    </source>
</evidence>
<accession>L1QDK5</accession>
<dbReference type="InterPro" id="IPR017853">
    <property type="entry name" value="GH"/>
</dbReference>
<dbReference type="SUPFAM" id="SSF49899">
    <property type="entry name" value="Concanavalin A-like lectins/glucanases"/>
    <property type="match status" value="1"/>
</dbReference>
<keyword evidence="8" id="KW-1185">Reference proteome</keyword>
<evidence type="ECO:0000256" key="4">
    <source>
        <dbReference type="PIRSR" id="PIRSR625705-1"/>
    </source>
</evidence>
<dbReference type="Pfam" id="PF00728">
    <property type="entry name" value="Glyco_hydro_20"/>
    <property type="match status" value="1"/>
</dbReference>
<dbReference type="Pfam" id="PF02838">
    <property type="entry name" value="Glyco_hydro_20b"/>
    <property type="match status" value="1"/>
</dbReference>
<evidence type="ECO:0000256" key="3">
    <source>
        <dbReference type="ARBA" id="ARBA00023295"/>
    </source>
</evidence>
<keyword evidence="5" id="KW-0812">Transmembrane</keyword>
<dbReference type="HOGENOM" id="CLU_258906_0_0_9"/>
<feature type="domain" description="F5/8 type C" evidence="6">
    <location>
        <begin position="1137"/>
        <end position="1271"/>
    </location>
</feature>
<dbReference type="STRING" id="545697.HMPREF0216_02102"/>
<keyword evidence="2" id="KW-0378">Hydrolase</keyword>
<dbReference type="InterPro" id="IPR052764">
    <property type="entry name" value="GH20_Enzymes"/>
</dbReference>
<dbReference type="EMBL" id="AMEZ01000059">
    <property type="protein sequence ID" value="EKY26063.1"/>
    <property type="molecule type" value="Genomic_DNA"/>
</dbReference>
<feature type="domain" description="F5/8 type C" evidence="6">
    <location>
        <begin position="38"/>
        <end position="186"/>
    </location>
</feature>
<keyword evidence="3" id="KW-0326">Glycosidase</keyword>
<name>L1QDK5_9CLOT</name>
<sequence>MRKKGELKIYCKIFVIIFLFNMLISPITNIFANEVKAEVKDTYGINLALNKEVEVSGTETSSLTGDKAVDGDYTDDNSRWSSATVTDSNPQWLYVDLEKEYIIEEINIRWQNWAYGTEFKVQKSNNGEEWTDIALLTNPLGKDEANKNLVNIVDVEQESARYIRVYITKRNQWTSVSIRELEVIGYEIKEGNIAEGKKATVSAVENNSTVWTADKVIDGDKESDDSRWASPTMPVIPTETDTHWVSIDFGKIVEMDSVNIHWYKKAWAENAIIQISNDGENFEDIETIIHEAGDTLNLVDTVQFAEVKTGRYLRVFIAERNANAYNNVSIREIEVIGREKYIPELDMTCEQVINSITTLGEITIDTTELTLPEVPRGFGIRVRGSEFENIVTNDGVITRHNINDANVSILLEVYKESDDTKTATKNIVVTIPGKSSLYPEIFPEVSEQNDVPKVIPSLQEWYGLNGSFTLTENSRILINDVNNVDLNKVADLFNDDLKYFTDIELEVVEVSSEEEVKPGDIYIESIDENGYDLGKEGYFTIIDNSIKIYSPTYTGNLYGTVTLLQILWQAEDELNIPCGIIRDYPKYEIRGVMLDVARMPMRIEFVRDYAKILSWYKLNEFHLHLNDNQWSDGDYKNPEAWNDVYNAFRLESKEHPGLKPSNSDLNDPYYTQEEFIELELMAMDYGMEVVPEIDSPAHSLPFTKYMRELGTPIHNTKYWFDHIDIENEDGKNLIKGLLDEFIDGTDENEPVFLGNTVHLGIDEYDTSVGDKFRQYTSEMSNYVLEKGKTPRVWGSLKQFSGTTMLPEGTVIDVWSMAWEDVNARIKEGYEIVNVPQPFTYITPSRWHKDFMNTQNVYNNWEPNDFNGVKLPLGEPQLLGGKMAIWGDESMEGIVEADLHERLLPAVATVGEKTWSGTREDKDYLEFMKTFNALEEGPNTTIQNEIVSENELVVKYNFEDETASDSSLNKYDASIVNGEVVQVENNKVLTLKGNTTLETPLQSLTYPYTATFDVKVDELGKTINLFAGYDGELKIKEDGTLSIRRSFYEQDFDFKVKEEEWNEITLVGTFQALALYVNGEFVQQLHSYRDHSNNIISGQELHATFVLPLEKIGENLKGQMDNIEVYNTAMPEEWIAGDKNAKLNLACGADAYSSSNSLLYTKEWRAVDGDSRNGDSKWISQNSDNQWLLIDLKEVKQISEVKLLFAEAATEYKILTSIDGVNFEEVSHITSNTKTEVVSEFDLKNIRYIKFQGVKRGGNNGYSILELQAFGENVQEEKSADFNNDGVIDLKDLAIASRYYGQNNKEYDLDGDGKVGIYELQKISDIILSDNRRI</sequence>
<dbReference type="Gene3D" id="1.10.1330.10">
    <property type="entry name" value="Dockerin domain"/>
    <property type="match status" value="1"/>
</dbReference>
<dbReference type="Gene3D" id="2.60.120.260">
    <property type="entry name" value="Galactose-binding domain-like"/>
    <property type="match status" value="3"/>
</dbReference>
<evidence type="ECO:0000256" key="5">
    <source>
        <dbReference type="SAM" id="Phobius"/>
    </source>
</evidence>
<gene>
    <name evidence="7" type="ORF">HMPREF0216_02102</name>
</gene>
<dbReference type="InterPro" id="IPR008979">
    <property type="entry name" value="Galactose-bd-like_sf"/>
</dbReference>
<dbReference type="GO" id="GO:0000272">
    <property type="term" value="P:polysaccharide catabolic process"/>
    <property type="evidence" value="ECO:0007669"/>
    <property type="project" value="InterPro"/>
</dbReference>
<keyword evidence="5" id="KW-1133">Transmembrane helix</keyword>
<dbReference type="InterPro" id="IPR018247">
    <property type="entry name" value="EF_Hand_1_Ca_BS"/>
</dbReference>
<evidence type="ECO:0000259" key="6">
    <source>
        <dbReference type="PROSITE" id="PS50022"/>
    </source>
</evidence>
<dbReference type="Proteomes" id="UP000010420">
    <property type="component" value="Unassembled WGS sequence"/>
</dbReference>
<dbReference type="eggNOG" id="COG2273">
    <property type="taxonomic scope" value="Bacteria"/>
</dbReference>
<dbReference type="PATRIC" id="fig|545697.3.peg.2066"/>
<dbReference type="SUPFAM" id="SSF55545">
    <property type="entry name" value="beta-N-acetylhexosaminidase-like domain"/>
    <property type="match status" value="1"/>
</dbReference>
<dbReference type="PANTHER" id="PTHR43678:SF1">
    <property type="entry name" value="BETA-N-ACETYLHEXOSAMINIDASE"/>
    <property type="match status" value="1"/>
</dbReference>
<dbReference type="InterPro" id="IPR025705">
    <property type="entry name" value="Beta_hexosaminidase_sua/sub"/>
</dbReference>
<dbReference type="InterPro" id="IPR000421">
    <property type="entry name" value="FA58C"/>
</dbReference>
<dbReference type="PROSITE" id="PS50022">
    <property type="entry name" value="FA58C_3"/>
    <property type="match status" value="3"/>
</dbReference>
<organism evidence="7 8">
    <name type="scientific">Clostridium celatum DSM 1785</name>
    <dbReference type="NCBI Taxonomy" id="545697"/>
    <lineage>
        <taxon>Bacteria</taxon>
        <taxon>Bacillati</taxon>
        <taxon>Bacillota</taxon>
        <taxon>Clostridia</taxon>
        <taxon>Eubacteriales</taxon>
        <taxon>Clostridiaceae</taxon>
        <taxon>Clostridium</taxon>
    </lineage>
</organism>
<dbReference type="eggNOG" id="COG2366">
    <property type="taxonomic scope" value="Bacteria"/>
</dbReference>
<evidence type="ECO:0000256" key="1">
    <source>
        <dbReference type="ARBA" id="ARBA00006285"/>
    </source>
</evidence>
<dbReference type="CDD" id="cd06564">
    <property type="entry name" value="GH20_DspB_LnbB-like"/>
    <property type="match status" value="1"/>
</dbReference>
<dbReference type="Gene3D" id="2.60.120.200">
    <property type="match status" value="1"/>
</dbReference>
<dbReference type="RefSeq" id="WP_005213856.1">
    <property type="nucleotide sequence ID" value="NZ_KB291650.1"/>
</dbReference>
<feature type="active site" description="Proton donor" evidence="4">
    <location>
        <position position="763"/>
    </location>
</feature>
<evidence type="ECO:0000313" key="8">
    <source>
        <dbReference type="Proteomes" id="UP000010420"/>
    </source>
</evidence>
<dbReference type="eggNOG" id="COG3525">
    <property type="taxonomic scope" value="Bacteria"/>
</dbReference>
<feature type="domain" description="F5/8 type C" evidence="6">
    <location>
        <begin position="187"/>
        <end position="338"/>
    </location>
</feature>
<keyword evidence="5" id="KW-0472">Membrane</keyword>
<dbReference type="InterPro" id="IPR036439">
    <property type="entry name" value="Dockerin_dom_sf"/>
</dbReference>
<dbReference type="Gene3D" id="3.30.379.10">
    <property type="entry name" value="Chitobiase/beta-hexosaminidase domain 2-like"/>
    <property type="match status" value="1"/>
</dbReference>